<dbReference type="SUPFAM" id="SSF51338">
    <property type="entry name" value="Composite domain of metallo-dependent hydrolases"/>
    <property type="match status" value="1"/>
</dbReference>
<dbReference type="Pfam" id="PF07969">
    <property type="entry name" value="Amidohydro_3"/>
    <property type="match status" value="1"/>
</dbReference>
<reference evidence="2 3" key="1">
    <citation type="journal article" date="2016" name="Nat. Commun.">
        <title>Ectomycorrhizal ecology is imprinted in the genome of the dominant symbiotic fungus Cenococcum geophilum.</title>
        <authorList>
            <consortium name="DOE Joint Genome Institute"/>
            <person name="Peter M."/>
            <person name="Kohler A."/>
            <person name="Ohm R.A."/>
            <person name="Kuo A."/>
            <person name="Krutzmann J."/>
            <person name="Morin E."/>
            <person name="Arend M."/>
            <person name="Barry K.W."/>
            <person name="Binder M."/>
            <person name="Choi C."/>
            <person name="Clum A."/>
            <person name="Copeland A."/>
            <person name="Grisel N."/>
            <person name="Haridas S."/>
            <person name="Kipfer T."/>
            <person name="LaButti K."/>
            <person name="Lindquist E."/>
            <person name="Lipzen A."/>
            <person name="Maire R."/>
            <person name="Meier B."/>
            <person name="Mihaltcheva S."/>
            <person name="Molinier V."/>
            <person name="Murat C."/>
            <person name="Poggeler S."/>
            <person name="Quandt C.A."/>
            <person name="Sperisen C."/>
            <person name="Tritt A."/>
            <person name="Tisserant E."/>
            <person name="Crous P.W."/>
            <person name="Henrissat B."/>
            <person name="Nehls U."/>
            <person name="Egli S."/>
            <person name="Spatafora J.W."/>
            <person name="Grigoriev I.V."/>
            <person name="Martin F.M."/>
        </authorList>
    </citation>
    <scope>NUCLEOTIDE SEQUENCE [LARGE SCALE GENOMIC DNA]</scope>
    <source>
        <strain evidence="2 3">CBS 207.34</strain>
    </source>
</reference>
<dbReference type="PANTHER" id="PTHR22642:SF2">
    <property type="entry name" value="PROTEIN LONG AFTER FAR-RED 3"/>
    <property type="match status" value="1"/>
</dbReference>
<dbReference type="EMBL" id="KV749687">
    <property type="protein sequence ID" value="OCL08250.1"/>
    <property type="molecule type" value="Genomic_DNA"/>
</dbReference>
<feature type="domain" description="Amidohydrolase 3" evidence="1">
    <location>
        <begin position="2"/>
        <end position="398"/>
    </location>
</feature>
<accession>A0A8E2F0V4</accession>
<protein>
    <submittedName>
        <fullName evidence="2">Amidohydrolase 3</fullName>
    </submittedName>
</protein>
<evidence type="ECO:0000313" key="3">
    <source>
        <dbReference type="Proteomes" id="UP000250140"/>
    </source>
</evidence>
<dbReference type="InterPro" id="IPR032466">
    <property type="entry name" value="Metal_Hydrolase"/>
</dbReference>
<gene>
    <name evidence="2" type="ORF">AOQ84DRAFT_439718</name>
</gene>
<keyword evidence="3" id="KW-1185">Reference proteome</keyword>
<evidence type="ECO:0000259" key="1">
    <source>
        <dbReference type="Pfam" id="PF07969"/>
    </source>
</evidence>
<dbReference type="PANTHER" id="PTHR22642">
    <property type="entry name" value="IMIDAZOLONEPROPIONASE"/>
    <property type="match status" value="1"/>
</dbReference>
<keyword evidence="2" id="KW-0378">Hydrolase</keyword>
<dbReference type="Proteomes" id="UP000250140">
    <property type="component" value="Unassembled WGS sequence"/>
</dbReference>
<sequence length="400" mass="44157">MLDRVDVHCVWVSEAVLQLLPDPLPDTPGGEVITVPGKGVFCDNAMDLVMEHWPKPGKDKKTQYVKSAMKDLNKFGLVGMHDAGTTPRDLEVYEELVKSADWTIRVYAMLECEKRNTFCPKDAVKVSRDDGLLSVRSVKLFADGALGSWGSALIDPYTDHPWTSGSLLINASALSTLTLAWALEGYQVNIHAIGDLANRLAIDSMSSALDIVCPDISRHDCQTMRRFRLEHAQIIHQDDQKRIHELGIIPSIQPTHATSDMSYAELRLGKKRTNEEAYRMRSLLPVNPILGSDFPVEPPDPFQGIFAAVARRSPHTGLDAGGGHHGWYMDEALTLEQALHGFTAGPAYGAFLDGKAGIIGVGAYADWVVLDKPLEDMAMDDLRALNVKETWVAGRKVYER</sequence>
<dbReference type="OrthoDB" id="3501663at2759"/>
<dbReference type="InterPro" id="IPR013108">
    <property type="entry name" value="Amidohydro_3"/>
</dbReference>
<dbReference type="Gene3D" id="3.20.20.140">
    <property type="entry name" value="Metal-dependent hydrolases"/>
    <property type="match status" value="1"/>
</dbReference>
<dbReference type="AlphaFoldDB" id="A0A8E2F0V4"/>
<dbReference type="SUPFAM" id="SSF51556">
    <property type="entry name" value="Metallo-dependent hydrolases"/>
    <property type="match status" value="1"/>
</dbReference>
<proteinExistence type="predicted"/>
<evidence type="ECO:0000313" key="2">
    <source>
        <dbReference type="EMBL" id="OCL08250.1"/>
    </source>
</evidence>
<name>A0A8E2F0V4_9PEZI</name>
<organism evidence="2 3">
    <name type="scientific">Glonium stellatum</name>
    <dbReference type="NCBI Taxonomy" id="574774"/>
    <lineage>
        <taxon>Eukaryota</taxon>
        <taxon>Fungi</taxon>
        <taxon>Dikarya</taxon>
        <taxon>Ascomycota</taxon>
        <taxon>Pezizomycotina</taxon>
        <taxon>Dothideomycetes</taxon>
        <taxon>Pleosporomycetidae</taxon>
        <taxon>Gloniales</taxon>
        <taxon>Gloniaceae</taxon>
        <taxon>Glonium</taxon>
    </lineage>
</organism>
<dbReference type="GO" id="GO:0016810">
    <property type="term" value="F:hydrolase activity, acting on carbon-nitrogen (but not peptide) bonds"/>
    <property type="evidence" value="ECO:0007669"/>
    <property type="project" value="InterPro"/>
</dbReference>
<dbReference type="InterPro" id="IPR011059">
    <property type="entry name" value="Metal-dep_hydrolase_composite"/>
</dbReference>